<sequence>MSTVVLLTHGNWGQTLVEDVKKQFGSSDELIAFPLALEADHEEYLNHIRASIGNKQSLVFISDLNGSTTYKVGLRLALEFDGEAYTDLSLRLLLDLLSHSLEKRKKYENVVEAFKNYTTEDTKMEEIKFARVDHRLIHGQVITKWMKLVQANKIVILDDNLGKDAFMVDIYKMAAPAGVDVEILDTQTGAERFNTGAYQKDKVFVLFKNIASVEKAVNHGLKLTSLQLGGIPYEQGRTKIISAVSLLPKEIEFLETMTQNGTEIIAQIVPEESSMSFAEIKSKF</sequence>
<evidence type="ECO:0000256" key="1">
    <source>
        <dbReference type="ARBA" id="ARBA00004496"/>
    </source>
</evidence>
<dbReference type="SUPFAM" id="SSF52728">
    <property type="entry name" value="PTS IIb component"/>
    <property type="match status" value="1"/>
</dbReference>
<dbReference type="Proteomes" id="UP001595969">
    <property type="component" value="Unassembled WGS sequence"/>
</dbReference>
<dbReference type="InterPro" id="IPR004720">
    <property type="entry name" value="PTS_IIB_sorbose-sp"/>
</dbReference>
<gene>
    <name evidence="11" type="ORF">ACFO5I_03675</name>
</gene>
<accession>A0ABV9MUM7</accession>
<organism evidence="11 12">
    <name type="scientific">Enterococcus lemanii</name>
    <dbReference type="NCBI Taxonomy" id="1159752"/>
    <lineage>
        <taxon>Bacteria</taxon>
        <taxon>Bacillati</taxon>
        <taxon>Bacillota</taxon>
        <taxon>Bacilli</taxon>
        <taxon>Lactobacillales</taxon>
        <taxon>Enterococcaceae</taxon>
        <taxon>Enterococcus</taxon>
    </lineage>
</organism>
<dbReference type="PROSITE" id="PS51096">
    <property type="entry name" value="PTS_EIIA_TYPE_4"/>
    <property type="match status" value="1"/>
</dbReference>
<keyword evidence="4" id="KW-0597">Phosphoprotein</keyword>
<evidence type="ECO:0000256" key="5">
    <source>
        <dbReference type="ARBA" id="ARBA00022597"/>
    </source>
</evidence>
<dbReference type="EMBL" id="JBHSGS010000018">
    <property type="protein sequence ID" value="MFC4718844.1"/>
    <property type="molecule type" value="Genomic_DNA"/>
</dbReference>
<dbReference type="PROSITE" id="PS51101">
    <property type="entry name" value="PTS_EIIB_TYPE_4"/>
    <property type="match status" value="1"/>
</dbReference>
<evidence type="ECO:0000256" key="7">
    <source>
        <dbReference type="ARBA" id="ARBA00022683"/>
    </source>
</evidence>
<keyword evidence="7" id="KW-0598">Phosphotransferase system</keyword>
<keyword evidence="5 11" id="KW-0762">Sugar transport</keyword>
<keyword evidence="8" id="KW-0418">Kinase</keyword>
<evidence type="ECO:0000259" key="10">
    <source>
        <dbReference type="PROSITE" id="PS51101"/>
    </source>
</evidence>
<dbReference type="EC" id="2.7.1.-" evidence="11"/>
<reference evidence="12" key="1">
    <citation type="journal article" date="2019" name="Int. J. Syst. Evol. Microbiol.">
        <title>The Global Catalogue of Microorganisms (GCM) 10K type strain sequencing project: providing services to taxonomists for standard genome sequencing and annotation.</title>
        <authorList>
            <consortium name="The Broad Institute Genomics Platform"/>
            <consortium name="The Broad Institute Genome Sequencing Center for Infectious Disease"/>
            <person name="Wu L."/>
            <person name="Ma J."/>
        </authorList>
    </citation>
    <scope>NUCLEOTIDE SEQUENCE [LARGE SCALE GENOMIC DNA]</scope>
    <source>
        <strain evidence="12">CGMCC 1.19032</strain>
    </source>
</reference>
<dbReference type="InterPro" id="IPR004701">
    <property type="entry name" value="PTS_EIIA_man-typ"/>
</dbReference>
<evidence type="ECO:0000259" key="9">
    <source>
        <dbReference type="PROSITE" id="PS51096"/>
    </source>
</evidence>
<name>A0ABV9MUM7_9ENTE</name>
<evidence type="ECO:0000313" key="11">
    <source>
        <dbReference type="EMBL" id="MFC4718844.1"/>
    </source>
</evidence>
<protein>
    <submittedName>
        <fullName evidence="11">PTS sugar transporter subunit IIB</fullName>
        <ecNumber evidence="11">2.7.1.-</ecNumber>
    </submittedName>
</protein>
<evidence type="ECO:0000256" key="4">
    <source>
        <dbReference type="ARBA" id="ARBA00022553"/>
    </source>
</evidence>
<dbReference type="Gene3D" id="3.40.50.510">
    <property type="entry name" value="Phosphotransferase system, mannose-type IIA component"/>
    <property type="match status" value="1"/>
</dbReference>
<proteinExistence type="predicted"/>
<feature type="domain" description="PTS EIIA type-4" evidence="9">
    <location>
        <begin position="1"/>
        <end position="127"/>
    </location>
</feature>
<dbReference type="Gene3D" id="3.40.35.10">
    <property type="entry name" value="Phosphotransferase system, sorbose subfamily IIB component"/>
    <property type="match status" value="1"/>
</dbReference>
<keyword evidence="3" id="KW-0963">Cytoplasm</keyword>
<dbReference type="RefSeq" id="WP_204654122.1">
    <property type="nucleotide sequence ID" value="NZ_JAFBFD010000020.1"/>
</dbReference>
<evidence type="ECO:0000256" key="6">
    <source>
        <dbReference type="ARBA" id="ARBA00022679"/>
    </source>
</evidence>
<dbReference type="Pfam" id="PF03830">
    <property type="entry name" value="PTSIIB_sorb"/>
    <property type="match status" value="1"/>
</dbReference>
<evidence type="ECO:0000313" key="12">
    <source>
        <dbReference type="Proteomes" id="UP001595969"/>
    </source>
</evidence>
<feature type="domain" description="PTS EIIB type-4" evidence="10">
    <location>
        <begin position="123"/>
        <end position="284"/>
    </location>
</feature>
<evidence type="ECO:0000256" key="3">
    <source>
        <dbReference type="ARBA" id="ARBA00022490"/>
    </source>
</evidence>
<dbReference type="SUPFAM" id="SSF53062">
    <property type="entry name" value="PTS system fructose IIA component-like"/>
    <property type="match status" value="1"/>
</dbReference>
<dbReference type="InterPro" id="IPR036667">
    <property type="entry name" value="PTS_IIB_sorbose-sp_sf"/>
</dbReference>
<keyword evidence="12" id="KW-1185">Reference proteome</keyword>
<dbReference type="InterPro" id="IPR036662">
    <property type="entry name" value="PTS_EIIA_man-typ_sf"/>
</dbReference>
<comment type="subcellular location">
    <subcellularLocation>
        <location evidence="1">Cytoplasm</location>
    </subcellularLocation>
</comment>
<dbReference type="GO" id="GO:0016740">
    <property type="term" value="F:transferase activity"/>
    <property type="evidence" value="ECO:0007669"/>
    <property type="project" value="UniProtKB-KW"/>
</dbReference>
<evidence type="ECO:0000256" key="2">
    <source>
        <dbReference type="ARBA" id="ARBA00022448"/>
    </source>
</evidence>
<keyword evidence="6 11" id="KW-0808">Transferase</keyword>
<comment type="caution">
    <text evidence="11">The sequence shown here is derived from an EMBL/GenBank/DDBJ whole genome shotgun (WGS) entry which is preliminary data.</text>
</comment>
<keyword evidence="2" id="KW-0813">Transport</keyword>
<evidence type="ECO:0000256" key="8">
    <source>
        <dbReference type="ARBA" id="ARBA00022777"/>
    </source>
</evidence>